<proteinExistence type="predicted"/>
<dbReference type="AlphaFoldDB" id="A0A931CW12"/>
<dbReference type="EMBL" id="JACCQK010000432">
    <property type="protein sequence ID" value="MBG0779756.1"/>
    <property type="molecule type" value="Genomic_DNA"/>
</dbReference>
<dbReference type="Proteomes" id="UP000706172">
    <property type="component" value="Unassembled WGS sequence"/>
</dbReference>
<protein>
    <submittedName>
        <fullName evidence="1">Uncharacterized protein</fullName>
    </submittedName>
</protein>
<gene>
    <name evidence="1" type="ORF">H0S81_07500</name>
</gene>
<evidence type="ECO:0000313" key="1">
    <source>
        <dbReference type="EMBL" id="MBG0779756.1"/>
    </source>
</evidence>
<name>A0A931CW12_9BACT</name>
<sequence length="72" mass="8027">MDRKKKVAAMAAVIAHIKTDEDRQSCRENSGAPFPEGPVSVKTFSNAPNLWGLTGRQAMMQANTMMQLRMFK</sequence>
<organism evidence="1 2">
    <name type="scientific">Desulfotignum balticum</name>
    <dbReference type="NCBI Taxonomy" id="115781"/>
    <lineage>
        <taxon>Bacteria</taxon>
        <taxon>Pseudomonadati</taxon>
        <taxon>Thermodesulfobacteriota</taxon>
        <taxon>Desulfobacteria</taxon>
        <taxon>Desulfobacterales</taxon>
        <taxon>Desulfobacteraceae</taxon>
        <taxon>Desulfotignum</taxon>
    </lineage>
</organism>
<reference evidence="1" key="1">
    <citation type="submission" date="2020-07" db="EMBL/GenBank/DDBJ databases">
        <title>Severe corrosion of carbon steel in oil field produced water can be linked to methanogenic archaea containing a special type of NiFe hydrogenase.</title>
        <authorList>
            <person name="Lahme S."/>
            <person name="Mand J."/>
            <person name="Longwell J."/>
            <person name="Smith R."/>
            <person name="Enning D."/>
        </authorList>
    </citation>
    <scope>NUCLEOTIDE SEQUENCE</scope>
    <source>
        <strain evidence="1">MIC098Bin6</strain>
    </source>
</reference>
<comment type="caution">
    <text evidence="1">The sequence shown here is derived from an EMBL/GenBank/DDBJ whole genome shotgun (WGS) entry which is preliminary data.</text>
</comment>
<accession>A0A931CW12</accession>
<evidence type="ECO:0000313" key="2">
    <source>
        <dbReference type="Proteomes" id="UP000706172"/>
    </source>
</evidence>